<dbReference type="Proteomes" id="UP001217918">
    <property type="component" value="Unassembled WGS sequence"/>
</dbReference>
<evidence type="ECO:0000313" key="3">
    <source>
        <dbReference type="Proteomes" id="UP001217918"/>
    </source>
</evidence>
<dbReference type="SUPFAM" id="SSF49899">
    <property type="entry name" value="Concanavalin A-like lectins/glucanases"/>
    <property type="match status" value="2"/>
</dbReference>
<dbReference type="CDD" id="cd00413">
    <property type="entry name" value="Glyco_hydrolase_16"/>
    <property type="match status" value="1"/>
</dbReference>
<dbReference type="GO" id="GO:0004553">
    <property type="term" value="F:hydrolase activity, hydrolyzing O-glycosyl compounds"/>
    <property type="evidence" value="ECO:0007669"/>
    <property type="project" value="InterPro"/>
</dbReference>
<dbReference type="PROSITE" id="PS51762">
    <property type="entry name" value="GH16_2"/>
    <property type="match status" value="1"/>
</dbReference>
<reference evidence="2" key="1">
    <citation type="journal article" date="2023" name="Mol. Plant Microbe Interact.">
        <title>Elucidating the Obligate Nature and Biological Capacity of an Invasive Fungal Corn Pathogen.</title>
        <authorList>
            <person name="MacCready J.S."/>
            <person name="Roggenkamp E.M."/>
            <person name="Gdanetz K."/>
            <person name="Chilvers M.I."/>
        </authorList>
    </citation>
    <scope>NUCLEOTIDE SEQUENCE</scope>
    <source>
        <strain evidence="2">PM02</strain>
    </source>
</reference>
<feature type="domain" description="GH16" evidence="1">
    <location>
        <begin position="34"/>
        <end position="252"/>
    </location>
</feature>
<name>A0AAD9I864_9PEZI</name>
<dbReference type="PANTHER" id="PTHR38121:SF5">
    <property type="entry name" value="GH16 DOMAIN-CONTAINING PROTEIN"/>
    <property type="match status" value="1"/>
</dbReference>
<organism evidence="2 3">
    <name type="scientific">Phyllachora maydis</name>
    <dbReference type="NCBI Taxonomy" id="1825666"/>
    <lineage>
        <taxon>Eukaryota</taxon>
        <taxon>Fungi</taxon>
        <taxon>Dikarya</taxon>
        <taxon>Ascomycota</taxon>
        <taxon>Pezizomycotina</taxon>
        <taxon>Sordariomycetes</taxon>
        <taxon>Sordariomycetidae</taxon>
        <taxon>Phyllachorales</taxon>
        <taxon>Phyllachoraceae</taxon>
        <taxon>Phyllachora</taxon>
    </lineage>
</organism>
<dbReference type="InterPro" id="IPR000757">
    <property type="entry name" value="Beta-glucanase-like"/>
</dbReference>
<dbReference type="GO" id="GO:0005975">
    <property type="term" value="P:carbohydrate metabolic process"/>
    <property type="evidence" value="ECO:0007669"/>
    <property type="project" value="InterPro"/>
</dbReference>
<dbReference type="Gene3D" id="2.60.120.200">
    <property type="match status" value="1"/>
</dbReference>
<dbReference type="EMBL" id="JAQQPM010000006">
    <property type="protein sequence ID" value="KAK2072335.1"/>
    <property type="molecule type" value="Genomic_DNA"/>
</dbReference>
<dbReference type="AlphaFoldDB" id="A0AAD9I864"/>
<keyword evidence="3" id="KW-1185">Reference proteome</keyword>
<proteinExistence type="predicted"/>
<protein>
    <recommendedName>
        <fullName evidence="1">GH16 domain-containing protein</fullName>
    </recommendedName>
</protein>
<accession>A0AAD9I864</accession>
<dbReference type="InterPro" id="IPR013320">
    <property type="entry name" value="ConA-like_dom_sf"/>
</dbReference>
<evidence type="ECO:0000259" key="1">
    <source>
        <dbReference type="PROSITE" id="PS51762"/>
    </source>
</evidence>
<comment type="caution">
    <text evidence="2">The sequence shown here is derived from an EMBL/GenBank/DDBJ whole genome shotgun (WGS) entry which is preliminary data.</text>
</comment>
<dbReference type="PANTHER" id="PTHR38121">
    <property type="entry name" value="GH16 DOMAIN-CONTAINING PROTEIN"/>
    <property type="match status" value="1"/>
</dbReference>
<gene>
    <name evidence="2" type="ORF">P8C59_006694</name>
</gene>
<sequence length="668" mass="74656">MRDTAHNILAVDFHVPGTEQGDSDRYVFTDLIEADFTKVVDISQDTDWERQAFNVTKDAARGEFGEMYDIDDVATNPGAGGNINSRTGSNGKSAGLELTVPSQLVDGMVPATEMDTSRLDVWWGTFRASMKMTSVPGTCAAFFWYFNDTQEIDMEFLSKDYNTSNNSYPVYLPFNPTLDFHEYRIDYMPGRVDFLADGQVLAEMTGSAVPESPGHLALSHWSNGNALWSGGPPAADATLVVNYVKAYFNSSSPARIQDWAGRCRDPAAANAVCVVPEVKGTNTTNSSAGGFFFSDQQNMTNNQTRRLNSSSDEEYAHIPLDGRSVSPNGAQAFAAVPAQLISRQTLEYIGLSSAKANEVWESWSNWPASGPRREVDADNGLPCVIFRDFVLSPLYNHTDAWKDDDEQWHACMNICGISDSLQAAIMDPGFKELRMKESCRHWIKDTLEIRLAGLMEIQRASREREMGIRRATNRPVTYGGNGGSAASDGLKSWPPTDFSQNRGMFYFTPNVSVAEYYAAYAKRRAGCEAIIMVALVILHFAIESLEEGDKLELYWGPRWRQLVWRSKVQKPLPQPLRKYRDAILIIGRVSKGAPQKFAAMDTWDSLTTEYVLYVPGQESNMARQYVFTGEEEGQEFLRNHGKFQVFPYSEAVMNNMLRRFQQALASGF</sequence>
<evidence type="ECO:0000313" key="2">
    <source>
        <dbReference type="EMBL" id="KAK2072335.1"/>
    </source>
</evidence>
<dbReference type="Pfam" id="PF00722">
    <property type="entry name" value="Glyco_hydro_16"/>
    <property type="match status" value="1"/>
</dbReference>